<dbReference type="AlphaFoldDB" id="A0A7J8CIP4"/>
<reference evidence="1 2" key="1">
    <citation type="journal article" date="2020" name="Nature">
        <title>Six reference-quality genomes reveal evolution of bat adaptations.</title>
        <authorList>
            <person name="Jebb D."/>
            <person name="Huang Z."/>
            <person name="Pippel M."/>
            <person name="Hughes G.M."/>
            <person name="Lavrichenko K."/>
            <person name="Devanna P."/>
            <person name="Winkler S."/>
            <person name="Jermiin L.S."/>
            <person name="Skirmuntt E.C."/>
            <person name="Katzourakis A."/>
            <person name="Burkitt-Gray L."/>
            <person name="Ray D.A."/>
            <person name="Sullivan K.A.M."/>
            <person name="Roscito J.G."/>
            <person name="Kirilenko B.M."/>
            <person name="Davalos L.M."/>
            <person name="Corthals A.P."/>
            <person name="Power M.L."/>
            <person name="Jones G."/>
            <person name="Ransome R.D."/>
            <person name="Dechmann D.K.N."/>
            <person name="Locatelli A.G."/>
            <person name="Puechmaille S.J."/>
            <person name="Fedrigo O."/>
            <person name="Jarvis E.D."/>
            <person name="Hiller M."/>
            <person name="Vernes S.C."/>
            <person name="Myers E.W."/>
            <person name="Teeling E.C."/>
        </authorList>
    </citation>
    <scope>NUCLEOTIDE SEQUENCE [LARGE SCALE GENOMIC DNA]</scope>
    <source>
        <strain evidence="1">MRouAeg1</strain>
        <tissue evidence="1">Muscle</tissue>
    </source>
</reference>
<sequence length="129" mass="14018">MLCTRNGAQMLLKSSSISESALLDQSEVTFSVKSSMQISVDAEQTYKRHASCAGLKRSDSPHTERKIKNRVVLELQELNELWTVAVRGGGGRVRGATLTGREFSVTQMSPIARINTTCHCQTVSNSGGC</sequence>
<dbReference type="Proteomes" id="UP000593571">
    <property type="component" value="Unassembled WGS sequence"/>
</dbReference>
<dbReference type="EMBL" id="JACASE010000014">
    <property type="protein sequence ID" value="KAF6410632.1"/>
    <property type="molecule type" value="Genomic_DNA"/>
</dbReference>
<evidence type="ECO:0000313" key="1">
    <source>
        <dbReference type="EMBL" id="KAF6410632.1"/>
    </source>
</evidence>
<protein>
    <submittedName>
        <fullName evidence="1">Uncharacterized protein</fullName>
    </submittedName>
</protein>
<organism evidence="1 2">
    <name type="scientific">Rousettus aegyptiacus</name>
    <name type="common">Egyptian fruit bat</name>
    <name type="synonym">Pteropus aegyptiacus</name>
    <dbReference type="NCBI Taxonomy" id="9407"/>
    <lineage>
        <taxon>Eukaryota</taxon>
        <taxon>Metazoa</taxon>
        <taxon>Chordata</taxon>
        <taxon>Craniata</taxon>
        <taxon>Vertebrata</taxon>
        <taxon>Euteleostomi</taxon>
        <taxon>Mammalia</taxon>
        <taxon>Eutheria</taxon>
        <taxon>Laurasiatheria</taxon>
        <taxon>Chiroptera</taxon>
        <taxon>Yinpterochiroptera</taxon>
        <taxon>Pteropodoidea</taxon>
        <taxon>Pteropodidae</taxon>
        <taxon>Rousettinae</taxon>
        <taxon>Rousettus</taxon>
    </lineage>
</organism>
<accession>A0A7J8CIP4</accession>
<gene>
    <name evidence="1" type="ORF">HJG63_009116</name>
</gene>
<proteinExistence type="predicted"/>
<name>A0A7J8CIP4_ROUAE</name>
<keyword evidence="2" id="KW-1185">Reference proteome</keyword>
<evidence type="ECO:0000313" key="2">
    <source>
        <dbReference type="Proteomes" id="UP000593571"/>
    </source>
</evidence>
<comment type="caution">
    <text evidence="1">The sequence shown here is derived from an EMBL/GenBank/DDBJ whole genome shotgun (WGS) entry which is preliminary data.</text>
</comment>